<proteinExistence type="predicted"/>
<name>A0ABU6V2D1_9FABA</name>
<feature type="compositionally biased region" description="Basic residues" evidence="1">
    <location>
        <begin position="1"/>
        <end position="14"/>
    </location>
</feature>
<accession>A0ABU6V2D1</accession>
<keyword evidence="3" id="KW-1185">Reference proteome</keyword>
<evidence type="ECO:0000313" key="3">
    <source>
        <dbReference type="Proteomes" id="UP001341840"/>
    </source>
</evidence>
<gene>
    <name evidence="2" type="ORF">PIB30_005726</name>
</gene>
<evidence type="ECO:0000256" key="1">
    <source>
        <dbReference type="SAM" id="MobiDB-lite"/>
    </source>
</evidence>
<feature type="region of interest" description="Disordered" evidence="1">
    <location>
        <begin position="98"/>
        <end position="201"/>
    </location>
</feature>
<feature type="region of interest" description="Disordered" evidence="1">
    <location>
        <begin position="1"/>
        <end position="32"/>
    </location>
</feature>
<dbReference type="EMBL" id="JASCZI010151046">
    <property type="protein sequence ID" value="MED6167761.1"/>
    <property type="molecule type" value="Genomic_DNA"/>
</dbReference>
<sequence>MDRKRKSLVTKGKGKLAMPPTQKSPRLVGLPPSLLPTSPKSVLGPHKLLVLAIAAAKIETCPKAQENVQDPVVEPPKDIKGKRTARISVKPLRKRFSQRIIARGGPSRSKPEKVEVIDLVSDDEEEKDAEAAVEQPNLVKNQAELEDEEEDPDYEEEEEEEEDPEESVEPEETPSSYSLLSPFRATPELAPGEYDDPHNWNFDGDLDQWGTNVVGGVPTAARIGILLRRTVPPRPPPQTRRLDSAPPQHEGRAIFRRRGKTSISCGLVFQNS</sequence>
<protein>
    <submittedName>
        <fullName evidence="2">Uncharacterized protein</fullName>
    </submittedName>
</protein>
<feature type="region of interest" description="Disordered" evidence="1">
    <location>
        <begin position="231"/>
        <end position="250"/>
    </location>
</feature>
<feature type="compositionally biased region" description="Acidic residues" evidence="1">
    <location>
        <begin position="144"/>
        <end position="172"/>
    </location>
</feature>
<organism evidence="2 3">
    <name type="scientific">Stylosanthes scabra</name>
    <dbReference type="NCBI Taxonomy" id="79078"/>
    <lineage>
        <taxon>Eukaryota</taxon>
        <taxon>Viridiplantae</taxon>
        <taxon>Streptophyta</taxon>
        <taxon>Embryophyta</taxon>
        <taxon>Tracheophyta</taxon>
        <taxon>Spermatophyta</taxon>
        <taxon>Magnoliopsida</taxon>
        <taxon>eudicotyledons</taxon>
        <taxon>Gunneridae</taxon>
        <taxon>Pentapetalae</taxon>
        <taxon>rosids</taxon>
        <taxon>fabids</taxon>
        <taxon>Fabales</taxon>
        <taxon>Fabaceae</taxon>
        <taxon>Papilionoideae</taxon>
        <taxon>50 kb inversion clade</taxon>
        <taxon>dalbergioids sensu lato</taxon>
        <taxon>Dalbergieae</taxon>
        <taxon>Pterocarpus clade</taxon>
        <taxon>Stylosanthes</taxon>
    </lineage>
</organism>
<comment type="caution">
    <text evidence="2">The sequence shown here is derived from an EMBL/GenBank/DDBJ whole genome shotgun (WGS) entry which is preliminary data.</text>
</comment>
<reference evidence="2 3" key="1">
    <citation type="journal article" date="2023" name="Plants (Basel)">
        <title>Bridging the Gap: Combining Genomics and Transcriptomics Approaches to Understand Stylosanthes scabra, an Orphan Legume from the Brazilian Caatinga.</title>
        <authorList>
            <person name="Ferreira-Neto J.R.C."/>
            <person name="da Silva M.D."/>
            <person name="Binneck E."/>
            <person name="de Melo N.F."/>
            <person name="da Silva R.H."/>
            <person name="de Melo A.L.T.M."/>
            <person name="Pandolfi V."/>
            <person name="Bustamante F.O."/>
            <person name="Brasileiro-Vidal A.C."/>
            <person name="Benko-Iseppon A.M."/>
        </authorList>
    </citation>
    <scope>NUCLEOTIDE SEQUENCE [LARGE SCALE GENOMIC DNA]</scope>
    <source>
        <tissue evidence="2">Leaves</tissue>
    </source>
</reference>
<evidence type="ECO:0000313" key="2">
    <source>
        <dbReference type="EMBL" id="MED6167761.1"/>
    </source>
</evidence>
<dbReference type="Proteomes" id="UP001341840">
    <property type="component" value="Unassembled WGS sequence"/>
</dbReference>